<sequence>MMPRPEWDWTTSSSSTLQLGDATRSCSSDEDDFFSALQLSQVQDNSRQLDRYLACSTNHMDLLKPFPAVCKLSVKVNKSLPDSTGSHRLFSIT</sequence>
<protein>
    <submittedName>
        <fullName evidence="1">Uncharacterized protein LOC116711515</fullName>
    </submittedName>
</protein>
<comment type="caution">
    <text evidence="1">The sequence shown here is derived from an EMBL/GenBank/DDBJ whole genome shotgun (WGS) entry which is preliminary data.</text>
</comment>
<dbReference type="EMBL" id="CAWUFR010000014">
    <property type="protein sequence ID" value="CAK6953751.1"/>
    <property type="molecule type" value="Genomic_DNA"/>
</dbReference>
<gene>
    <name evidence="1" type="ORF">FSCOSCO3_A014708</name>
</gene>
<dbReference type="Proteomes" id="UP001314229">
    <property type="component" value="Unassembled WGS sequence"/>
</dbReference>
<organism evidence="1 2">
    <name type="scientific">Scomber scombrus</name>
    <name type="common">Atlantic mackerel</name>
    <name type="synonym">Scomber vernalis</name>
    <dbReference type="NCBI Taxonomy" id="13677"/>
    <lineage>
        <taxon>Eukaryota</taxon>
        <taxon>Metazoa</taxon>
        <taxon>Chordata</taxon>
        <taxon>Craniata</taxon>
        <taxon>Vertebrata</taxon>
        <taxon>Euteleostomi</taxon>
        <taxon>Actinopterygii</taxon>
        <taxon>Neopterygii</taxon>
        <taxon>Teleostei</taxon>
        <taxon>Neoteleostei</taxon>
        <taxon>Acanthomorphata</taxon>
        <taxon>Pelagiaria</taxon>
        <taxon>Scombriformes</taxon>
        <taxon>Scombridae</taxon>
        <taxon>Scomber</taxon>
    </lineage>
</organism>
<accession>A0AAV1N354</accession>
<proteinExistence type="predicted"/>
<evidence type="ECO:0000313" key="2">
    <source>
        <dbReference type="Proteomes" id="UP001314229"/>
    </source>
</evidence>
<evidence type="ECO:0000313" key="1">
    <source>
        <dbReference type="EMBL" id="CAK6953751.1"/>
    </source>
</evidence>
<name>A0AAV1N354_SCOSC</name>
<reference evidence="1 2" key="1">
    <citation type="submission" date="2024-01" db="EMBL/GenBank/DDBJ databases">
        <authorList>
            <person name="Alioto T."/>
            <person name="Alioto T."/>
            <person name="Gomez Garrido J."/>
        </authorList>
    </citation>
    <scope>NUCLEOTIDE SEQUENCE [LARGE SCALE GENOMIC DNA]</scope>
</reference>
<keyword evidence="2" id="KW-1185">Reference proteome</keyword>
<dbReference type="AlphaFoldDB" id="A0AAV1N354"/>